<keyword evidence="12" id="KW-1185">Reference proteome</keyword>
<evidence type="ECO:0000256" key="5">
    <source>
        <dbReference type="ARBA" id="ARBA00022741"/>
    </source>
</evidence>
<dbReference type="CDD" id="cd05387">
    <property type="entry name" value="BY-kinase"/>
    <property type="match status" value="1"/>
</dbReference>
<keyword evidence="6" id="KW-0067">ATP-binding</keyword>
<dbReference type="GO" id="GO:0005886">
    <property type="term" value="C:plasma membrane"/>
    <property type="evidence" value="ECO:0007669"/>
    <property type="project" value="UniProtKB-SubCell"/>
</dbReference>
<comment type="similarity">
    <text evidence="2">Belongs to the CpsC/CapA family.</text>
</comment>
<dbReference type="Proteomes" id="UP000245469">
    <property type="component" value="Unassembled WGS sequence"/>
</dbReference>
<evidence type="ECO:0000256" key="8">
    <source>
        <dbReference type="ARBA" id="ARBA00023136"/>
    </source>
</evidence>
<keyword evidence="3" id="KW-1003">Cell membrane</keyword>
<dbReference type="EMBL" id="QGDQ01000004">
    <property type="protein sequence ID" value="PWJ55124.1"/>
    <property type="molecule type" value="Genomic_DNA"/>
</dbReference>
<dbReference type="PANTHER" id="PTHR32309:SF13">
    <property type="entry name" value="FERRIC ENTEROBACTIN TRANSPORT PROTEIN FEPE"/>
    <property type="match status" value="1"/>
</dbReference>
<dbReference type="AlphaFoldDB" id="A0A316AE19"/>
<keyword evidence="4 9" id="KW-0812">Transmembrane</keyword>
<evidence type="ECO:0000256" key="3">
    <source>
        <dbReference type="ARBA" id="ARBA00022475"/>
    </source>
</evidence>
<feature type="domain" description="Polysaccharide chain length determinant N-terminal" evidence="10">
    <location>
        <begin position="2"/>
        <end position="87"/>
    </location>
</feature>
<dbReference type="PANTHER" id="PTHR32309">
    <property type="entry name" value="TYROSINE-PROTEIN KINASE"/>
    <property type="match status" value="1"/>
</dbReference>
<dbReference type="InterPro" id="IPR003856">
    <property type="entry name" value="LPS_length_determ_N"/>
</dbReference>
<evidence type="ECO:0000313" key="12">
    <source>
        <dbReference type="Proteomes" id="UP000245469"/>
    </source>
</evidence>
<dbReference type="InterPro" id="IPR005702">
    <property type="entry name" value="Wzc-like_C"/>
</dbReference>
<dbReference type="RefSeq" id="WP_109773211.1">
    <property type="nucleotide sequence ID" value="NZ_QGDQ01000004.1"/>
</dbReference>
<dbReference type="SUPFAM" id="SSF52540">
    <property type="entry name" value="P-loop containing nucleoside triphosphate hydrolases"/>
    <property type="match status" value="1"/>
</dbReference>
<comment type="caution">
    <text evidence="11">The sequence shown here is derived from an EMBL/GenBank/DDBJ whole genome shotgun (WGS) entry which is preliminary data.</text>
</comment>
<evidence type="ECO:0000256" key="9">
    <source>
        <dbReference type="SAM" id="Phobius"/>
    </source>
</evidence>
<keyword evidence="7 9" id="KW-1133">Transmembrane helix</keyword>
<organism evidence="11 12">
    <name type="scientific">Quadrisphaera granulorum</name>
    <dbReference type="NCBI Taxonomy" id="317664"/>
    <lineage>
        <taxon>Bacteria</taxon>
        <taxon>Bacillati</taxon>
        <taxon>Actinomycetota</taxon>
        <taxon>Actinomycetes</taxon>
        <taxon>Kineosporiales</taxon>
        <taxon>Kineosporiaceae</taxon>
        <taxon>Quadrisphaera</taxon>
    </lineage>
</organism>
<sequence length="450" mass="45898">MTLSDYLRMLRRGWLIIVATTLVGLGLANLATAFMTPVYGATAQVVVTTTNDGTATGLAAGNAFATERTGTYAQLATSTAVLQNAAAALGQDVETLRSNASANAITGTAILNVVGSGDSGTLAADRANAVADALIDQARTIDGGGSSPLRLDVVTPAVAAATPDTPRPKNNLLIGAVVGLALGVGALVVAQALDTRIRSLADLPRGTRLATTTSLPAPGSRLGRGGRPGAATDLRLESFRHLRANLQFSAQVGGAIAIAGVTSASDTAGVARQLSGVLGEIGLNVVVVDTDLRPVQTRRRRPQDTGANAPGVADVLGGSATLDEVLAPGASEGVWTIGAGHVKESSAQMLSTQSMRQLIDSLVDRFDYVLLTCPPLVERSESSVVAALSHSTLLVVESGATTRADLLYALELLAGVGVENASLALDRVRSIDLGRTKPVQVAQPLPQLGE</sequence>
<evidence type="ECO:0000256" key="4">
    <source>
        <dbReference type="ARBA" id="ARBA00022692"/>
    </source>
</evidence>
<gene>
    <name evidence="11" type="ORF">BXY45_10445</name>
</gene>
<feature type="transmembrane region" description="Helical" evidence="9">
    <location>
        <begin position="172"/>
        <end position="193"/>
    </location>
</feature>
<accession>A0A316AE19</accession>
<evidence type="ECO:0000256" key="6">
    <source>
        <dbReference type="ARBA" id="ARBA00022840"/>
    </source>
</evidence>
<dbReference type="InterPro" id="IPR027417">
    <property type="entry name" value="P-loop_NTPase"/>
</dbReference>
<evidence type="ECO:0000259" key="10">
    <source>
        <dbReference type="Pfam" id="PF02706"/>
    </source>
</evidence>
<dbReference type="InterPro" id="IPR050445">
    <property type="entry name" value="Bact_polysacc_biosynth/exp"/>
</dbReference>
<dbReference type="OrthoDB" id="9812433at2"/>
<evidence type="ECO:0000256" key="1">
    <source>
        <dbReference type="ARBA" id="ARBA00004651"/>
    </source>
</evidence>
<name>A0A316AE19_9ACTN</name>
<proteinExistence type="inferred from homology"/>
<dbReference type="Gene3D" id="3.40.50.300">
    <property type="entry name" value="P-loop containing nucleotide triphosphate hydrolases"/>
    <property type="match status" value="1"/>
</dbReference>
<keyword evidence="5" id="KW-0547">Nucleotide-binding</keyword>
<keyword evidence="8 9" id="KW-0472">Membrane</keyword>
<evidence type="ECO:0000256" key="7">
    <source>
        <dbReference type="ARBA" id="ARBA00022989"/>
    </source>
</evidence>
<reference evidence="11 12" key="1">
    <citation type="submission" date="2018-03" db="EMBL/GenBank/DDBJ databases">
        <title>Genomic Encyclopedia of Archaeal and Bacterial Type Strains, Phase II (KMG-II): from individual species to whole genera.</title>
        <authorList>
            <person name="Goeker M."/>
        </authorList>
    </citation>
    <scope>NUCLEOTIDE SEQUENCE [LARGE SCALE GENOMIC DNA]</scope>
    <source>
        <strain evidence="11 12">DSM 44889</strain>
    </source>
</reference>
<comment type="subcellular location">
    <subcellularLocation>
        <location evidence="1">Cell membrane</location>
        <topology evidence="1">Multi-pass membrane protein</topology>
    </subcellularLocation>
</comment>
<protein>
    <submittedName>
        <fullName evidence="11">Capsular polysaccharide biosynthesis protein</fullName>
    </submittedName>
</protein>
<evidence type="ECO:0000256" key="2">
    <source>
        <dbReference type="ARBA" id="ARBA00006683"/>
    </source>
</evidence>
<dbReference type="Pfam" id="PF02706">
    <property type="entry name" value="Wzz"/>
    <property type="match status" value="1"/>
</dbReference>
<evidence type="ECO:0000313" key="11">
    <source>
        <dbReference type="EMBL" id="PWJ55124.1"/>
    </source>
</evidence>